<keyword evidence="10" id="KW-1185">Reference proteome</keyword>
<dbReference type="RefSeq" id="WP_187598517.1">
    <property type="nucleotide sequence ID" value="NZ_CP060714.1"/>
</dbReference>
<dbReference type="InterPro" id="IPR010067">
    <property type="entry name" value="ABC_SsuA_sub-bd"/>
</dbReference>
<evidence type="ECO:0000259" key="8">
    <source>
        <dbReference type="SMART" id="SM00062"/>
    </source>
</evidence>
<evidence type="ECO:0000256" key="5">
    <source>
        <dbReference type="ARBA" id="ARBA00055538"/>
    </source>
</evidence>
<dbReference type="GO" id="GO:0042597">
    <property type="term" value="C:periplasmic space"/>
    <property type="evidence" value="ECO:0007669"/>
    <property type="project" value="UniProtKB-SubCell"/>
</dbReference>
<sequence>MTRISSPRRRLIQAGGAALALPAISTLSAFDAFAQAPQRTLRIGYQKGALSVLKGRGTLDKRLAPLGVSIKWTEFTAGPVQLEALNVGSIDFGDVGEAPPIFAQASGAPLAYVAATGHRPASEAVLVPAQSAIKTVADLKGKKIALNKGSNVHYFIVKLFEKHGLAFKDLNLVYLPPADARAAFEKGSIDAWVIWDPFLAAAEKSLGARILANAEGVVGNRAYYFSSLDYAGRNADVLAAVIEEINALERWAEANRSTYAGELAAVLGLPKPVLDLAVSRNRFGITPITRAILAEQQQIADTFFSLKLIPKPIQVLDAAAPNLNA</sequence>
<keyword evidence="3" id="KW-0813">Transport</keyword>
<evidence type="ECO:0000256" key="4">
    <source>
        <dbReference type="ARBA" id="ARBA00022729"/>
    </source>
</evidence>
<dbReference type="PANTHER" id="PTHR30024">
    <property type="entry name" value="ALIPHATIC SULFONATES-BINDING PROTEIN-RELATED"/>
    <property type="match status" value="1"/>
</dbReference>
<evidence type="ECO:0000256" key="2">
    <source>
        <dbReference type="ARBA" id="ARBA00010742"/>
    </source>
</evidence>
<comment type="function">
    <text evidence="5">Part of a binding-protein-dependent transport system for aliphatic sulfonates. Putative binding protein.</text>
</comment>
<feature type="signal peptide" evidence="7">
    <location>
        <begin position="1"/>
        <end position="34"/>
    </location>
</feature>
<protein>
    <recommendedName>
        <fullName evidence="6">Putative aliphatic sulfonates-binding protein</fullName>
    </recommendedName>
</protein>
<dbReference type="GO" id="GO:0016020">
    <property type="term" value="C:membrane"/>
    <property type="evidence" value="ECO:0007669"/>
    <property type="project" value="InterPro"/>
</dbReference>
<dbReference type="CDD" id="cd13557">
    <property type="entry name" value="PBP2_SsuA"/>
    <property type="match status" value="1"/>
</dbReference>
<evidence type="ECO:0000256" key="7">
    <source>
        <dbReference type="SAM" id="SignalP"/>
    </source>
</evidence>
<dbReference type="GO" id="GO:0042626">
    <property type="term" value="F:ATPase-coupled transmembrane transporter activity"/>
    <property type="evidence" value="ECO:0007669"/>
    <property type="project" value="InterPro"/>
</dbReference>
<dbReference type="AlphaFoldDB" id="A0A7G9RRP8"/>
<comment type="subcellular location">
    <subcellularLocation>
        <location evidence="1">Periplasm</location>
    </subcellularLocation>
</comment>
<feature type="domain" description="Solute-binding protein family 3/N-terminal" evidence="8">
    <location>
        <begin position="40"/>
        <end position="255"/>
    </location>
</feature>
<dbReference type="KEGG" id="drg:H9K76_05330"/>
<name>A0A7G9RRP8_9BURK</name>
<evidence type="ECO:0000256" key="1">
    <source>
        <dbReference type="ARBA" id="ARBA00004418"/>
    </source>
</evidence>
<gene>
    <name evidence="9" type="ORF">H9K76_05330</name>
</gene>
<dbReference type="InterPro" id="IPR001638">
    <property type="entry name" value="Solute-binding_3/MltF_N"/>
</dbReference>
<accession>A0A7G9RRP8</accession>
<organism evidence="9 10">
    <name type="scientific">Diaphorobacter ruginosibacter</name>
    <dbReference type="NCBI Taxonomy" id="1715720"/>
    <lineage>
        <taxon>Bacteria</taxon>
        <taxon>Pseudomonadati</taxon>
        <taxon>Pseudomonadota</taxon>
        <taxon>Betaproteobacteria</taxon>
        <taxon>Burkholderiales</taxon>
        <taxon>Comamonadaceae</taxon>
        <taxon>Diaphorobacter</taxon>
    </lineage>
</organism>
<dbReference type="SUPFAM" id="SSF53850">
    <property type="entry name" value="Periplasmic binding protein-like II"/>
    <property type="match status" value="1"/>
</dbReference>
<reference evidence="9 10" key="1">
    <citation type="submission" date="2020-08" db="EMBL/GenBank/DDBJ databases">
        <title>Genome sequence of Diaphorobacter ruginosibacter DSM 27467T.</title>
        <authorList>
            <person name="Hyun D.-W."/>
            <person name="Bae J.-W."/>
        </authorList>
    </citation>
    <scope>NUCLEOTIDE SEQUENCE [LARGE SCALE GENOMIC DNA]</scope>
    <source>
        <strain evidence="9 10">DSM 27467</strain>
    </source>
</reference>
<dbReference type="PANTHER" id="PTHR30024:SF42">
    <property type="entry name" value="ALIPHATIC SULFONATES-BINDING PROTEIN-RELATED"/>
    <property type="match status" value="1"/>
</dbReference>
<evidence type="ECO:0000313" key="10">
    <source>
        <dbReference type="Proteomes" id="UP000515811"/>
    </source>
</evidence>
<dbReference type="Proteomes" id="UP000515811">
    <property type="component" value="Chromosome"/>
</dbReference>
<feature type="chain" id="PRO_5028898762" description="Putative aliphatic sulfonates-binding protein" evidence="7">
    <location>
        <begin position="35"/>
        <end position="325"/>
    </location>
</feature>
<dbReference type="SMART" id="SM00062">
    <property type="entry name" value="PBPb"/>
    <property type="match status" value="1"/>
</dbReference>
<evidence type="ECO:0000313" key="9">
    <source>
        <dbReference type="EMBL" id="QNN58273.1"/>
    </source>
</evidence>
<dbReference type="InterPro" id="IPR015168">
    <property type="entry name" value="SsuA/THI5"/>
</dbReference>
<dbReference type="Pfam" id="PF09084">
    <property type="entry name" value="NMT1"/>
    <property type="match status" value="1"/>
</dbReference>
<evidence type="ECO:0000256" key="6">
    <source>
        <dbReference type="ARBA" id="ARBA00070228"/>
    </source>
</evidence>
<keyword evidence="4 7" id="KW-0732">Signal</keyword>
<dbReference type="FunFam" id="3.40.190.10:FF:000050">
    <property type="entry name" value="Sulfonate ABC transporter substrate-binding protein"/>
    <property type="match status" value="1"/>
</dbReference>
<dbReference type="PROSITE" id="PS51318">
    <property type="entry name" value="TAT"/>
    <property type="match status" value="1"/>
</dbReference>
<dbReference type="Gene3D" id="3.40.190.10">
    <property type="entry name" value="Periplasmic binding protein-like II"/>
    <property type="match status" value="2"/>
</dbReference>
<evidence type="ECO:0000256" key="3">
    <source>
        <dbReference type="ARBA" id="ARBA00022448"/>
    </source>
</evidence>
<dbReference type="EMBL" id="CP060714">
    <property type="protein sequence ID" value="QNN58273.1"/>
    <property type="molecule type" value="Genomic_DNA"/>
</dbReference>
<proteinExistence type="inferred from homology"/>
<dbReference type="NCBIfam" id="TIGR01728">
    <property type="entry name" value="SsuA_fam"/>
    <property type="match status" value="1"/>
</dbReference>
<dbReference type="InterPro" id="IPR006311">
    <property type="entry name" value="TAT_signal"/>
</dbReference>
<comment type="similarity">
    <text evidence="2">Belongs to the bacterial solute-binding protein SsuA/TauA family.</text>
</comment>